<keyword evidence="6" id="KW-1185">Reference proteome</keyword>
<organism evidence="5 6">
    <name type="scientific">Phreatobacter oligotrophus</name>
    <dbReference type="NCBI Taxonomy" id="1122261"/>
    <lineage>
        <taxon>Bacteria</taxon>
        <taxon>Pseudomonadati</taxon>
        <taxon>Pseudomonadota</taxon>
        <taxon>Alphaproteobacteria</taxon>
        <taxon>Hyphomicrobiales</taxon>
        <taxon>Phreatobacteraceae</taxon>
        <taxon>Phreatobacter</taxon>
    </lineage>
</organism>
<dbReference type="Gene3D" id="1.10.10.10">
    <property type="entry name" value="Winged helix-like DNA-binding domain superfamily/Winged helix DNA-binding domain"/>
    <property type="match status" value="1"/>
</dbReference>
<dbReference type="OrthoDB" id="9806293at2"/>
<dbReference type="Pfam" id="PF00392">
    <property type="entry name" value="GntR"/>
    <property type="match status" value="1"/>
</dbReference>
<evidence type="ECO:0000256" key="1">
    <source>
        <dbReference type="ARBA" id="ARBA00023015"/>
    </source>
</evidence>
<dbReference type="SMART" id="SM00345">
    <property type="entry name" value="HTH_GNTR"/>
    <property type="match status" value="1"/>
</dbReference>
<proteinExistence type="predicted"/>
<dbReference type="InterPro" id="IPR011711">
    <property type="entry name" value="GntR_C"/>
</dbReference>
<name>A0A2T4ZH99_9HYPH</name>
<dbReference type="PRINTS" id="PR00035">
    <property type="entry name" value="HTHGNTR"/>
</dbReference>
<protein>
    <submittedName>
        <fullName evidence="5">DNA-binding GntR family transcriptional regulator</fullName>
    </submittedName>
</protein>
<keyword evidence="1" id="KW-0805">Transcription regulation</keyword>
<dbReference type="PANTHER" id="PTHR43537">
    <property type="entry name" value="TRANSCRIPTIONAL REGULATOR, GNTR FAMILY"/>
    <property type="match status" value="1"/>
</dbReference>
<dbReference type="Pfam" id="PF07729">
    <property type="entry name" value="FCD"/>
    <property type="match status" value="1"/>
</dbReference>
<dbReference type="RefSeq" id="WP_108173844.1">
    <property type="nucleotide sequence ID" value="NZ_PZZL01000001.1"/>
</dbReference>
<evidence type="ECO:0000259" key="4">
    <source>
        <dbReference type="PROSITE" id="PS50949"/>
    </source>
</evidence>
<gene>
    <name evidence="5" type="ORF">C8P69_10129</name>
</gene>
<dbReference type="InterPro" id="IPR036388">
    <property type="entry name" value="WH-like_DNA-bd_sf"/>
</dbReference>
<evidence type="ECO:0000256" key="3">
    <source>
        <dbReference type="ARBA" id="ARBA00023163"/>
    </source>
</evidence>
<dbReference type="PANTHER" id="PTHR43537:SF50">
    <property type="entry name" value="TRANSCRIPTIONAL REGULATORY PROTEIN"/>
    <property type="match status" value="1"/>
</dbReference>
<dbReference type="Gene3D" id="1.20.120.530">
    <property type="entry name" value="GntR ligand-binding domain-like"/>
    <property type="match status" value="1"/>
</dbReference>
<dbReference type="AlphaFoldDB" id="A0A2T4ZH99"/>
<dbReference type="SUPFAM" id="SSF48008">
    <property type="entry name" value="GntR ligand-binding domain-like"/>
    <property type="match status" value="1"/>
</dbReference>
<dbReference type="GO" id="GO:0003677">
    <property type="term" value="F:DNA binding"/>
    <property type="evidence" value="ECO:0007669"/>
    <property type="project" value="UniProtKB-KW"/>
</dbReference>
<dbReference type="CDD" id="cd07377">
    <property type="entry name" value="WHTH_GntR"/>
    <property type="match status" value="1"/>
</dbReference>
<dbReference type="GO" id="GO:0003700">
    <property type="term" value="F:DNA-binding transcription factor activity"/>
    <property type="evidence" value="ECO:0007669"/>
    <property type="project" value="InterPro"/>
</dbReference>
<accession>A0A2T4ZH99</accession>
<keyword evidence="3" id="KW-0804">Transcription</keyword>
<evidence type="ECO:0000313" key="5">
    <source>
        <dbReference type="EMBL" id="PTM61362.1"/>
    </source>
</evidence>
<dbReference type="SUPFAM" id="SSF46785">
    <property type="entry name" value="Winged helix' DNA-binding domain"/>
    <property type="match status" value="1"/>
</dbReference>
<dbReference type="InterPro" id="IPR036390">
    <property type="entry name" value="WH_DNA-bd_sf"/>
</dbReference>
<dbReference type="Proteomes" id="UP000241808">
    <property type="component" value="Unassembled WGS sequence"/>
</dbReference>
<sequence>MSRAALLTGDGTVAPLKRETFRDRVAERLRHAIIDGQFAPGATVTEQQLAAEFGVSRGPLREAMGLLVEEGLLVSVPYTATRVVSLSPGDVCEIYSLRIALERLAFEQIWPRRTPAFAATLKARHEALLAALGGRDGYEAALAEVRLHGAVYEHCGHRLLLETWNRIAPRLHLYLAVHQKAHGRSGPLDDAHRAYVDLASGDHLDLMLAEIDHHMSRGLQRLRDYVAGVAGSPGC</sequence>
<feature type="domain" description="HTH gntR-type" evidence="4">
    <location>
        <begin position="19"/>
        <end position="86"/>
    </location>
</feature>
<evidence type="ECO:0000313" key="6">
    <source>
        <dbReference type="Proteomes" id="UP000241808"/>
    </source>
</evidence>
<keyword evidence="2 5" id="KW-0238">DNA-binding</keyword>
<reference evidence="5 6" key="1">
    <citation type="submission" date="2018-04" db="EMBL/GenBank/DDBJ databases">
        <title>Genomic Encyclopedia of Archaeal and Bacterial Type Strains, Phase II (KMG-II): from individual species to whole genera.</title>
        <authorList>
            <person name="Goeker M."/>
        </authorList>
    </citation>
    <scope>NUCLEOTIDE SEQUENCE [LARGE SCALE GENOMIC DNA]</scope>
    <source>
        <strain evidence="5 6">DSM 25521</strain>
    </source>
</reference>
<dbReference type="PROSITE" id="PS50949">
    <property type="entry name" value="HTH_GNTR"/>
    <property type="match status" value="1"/>
</dbReference>
<dbReference type="InterPro" id="IPR008920">
    <property type="entry name" value="TF_FadR/GntR_C"/>
</dbReference>
<evidence type="ECO:0000256" key="2">
    <source>
        <dbReference type="ARBA" id="ARBA00023125"/>
    </source>
</evidence>
<dbReference type="EMBL" id="PZZL01000001">
    <property type="protein sequence ID" value="PTM61362.1"/>
    <property type="molecule type" value="Genomic_DNA"/>
</dbReference>
<comment type="caution">
    <text evidence="5">The sequence shown here is derived from an EMBL/GenBank/DDBJ whole genome shotgun (WGS) entry which is preliminary data.</text>
</comment>
<dbReference type="InterPro" id="IPR000524">
    <property type="entry name" value="Tscrpt_reg_HTH_GntR"/>
</dbReference>